<name>A0A0F9MTN0_9ZZZZ</name>
<dbReference type="EMBL" id="LAZR01004223">
    <property type="protein sequence ID" value="KKN10655.1"/>
    <property type="molecule type" value="Genomic_DNA"/>
</dbReference>
<proteinExistence type="predicted"/>
<dbReference type="AlphaFoldDB" id="A0A0F9MTN0"/>
<organism evidence="1">
    <name type="scientific">marine sediment metagenome</name>
    <dbReference type="NCBI Taxonomy" id="412755"/>
    <lineage>
        <taxon>unclassified sequences</taxon>
        <taxon>metagenomes</taxon>
        <taxon>ecological metagenomes</taxon>
    </lineage>
</organism>
<sequence length="56" mass="6753">MTIFEHKDINISDDIDFLLDLCRDLIILLKKQNPDKDIPINRDQLAKLRRIQKRIH</sequence>
<protein>
    <submittedName>
        <fullName evidence="1">Uncharacterized protein</fullName>
    </submittedName>
</protein>
<gene>
    <name evidence="1" type="ORF">LCGC14_1034400</name>
</gene>
<reference evidence="1" key="1">
    <citation type="journal article" date="2015" name="Nature">
        <title>Complex archaea that bridge the gap between prokaryotes and eukaryotes.</title>
        <authorList>
            <person name="Spang A."/>
            <person name="Saw J.H."/>
            <person name="Jorgensen S.L."/>
            <person name="Zaremba-Niedzwiedzka K."/>
            <person name="Martijn J."/>
            <person name="Lind A.E."/>
            <person name="van Eijk R."/>
            <person name="Schleper C."/>
            <person name="Guy L."/>
            <person name="Ettema T.J."/>
        </authorList>
    </citation>
    <scope>NUCLEOTIDE SEQUENCE</scope>
</reference>
<comment type="caution">
    <text evidence="1">The sequence shown here is derived from an EMBL/GenBank/DDBJ whole genome shotgun (WGS) entry which is preliminary data.</text>
</comment>
<evidence type="ECO:0000313" key="1">
    <source>
        <dbReference type="EMBL" id="KKN10655.1"/>
    </source>
</evidence>
<accession>A0A0F9MTN0</accession>